<feature type="domain" description="Response regulatory" evidence="8">
    <location>
        <begin position="4"/>
        <end position="117"/>
    </location>
</feature>
<evidence type="ECO:0000256" key="3">
    <source>
        <dbReference type="ARBA" id="ARBA00023015"/>
    </source>
</evidence>
<evidence type="ECO:0000259" key="8">
    <source>
        <dbReference type="PROSITE" id="PS50110"/>
    </source>
</evidence>
<name>A0A4R1BRS2_9ACTN</name>
<evidence type="ECO:0000256" key="2">
    <source>
        <dbReference type="ARBA" id="ARBA00023012"/>
    </source>
</evidence>
<dbReference type="InterPro" id="IPR001789">
    <property type="entry name" value="Sig_transdc_resp-reg_receiver"/>
</dbReference>
<dbReference type="SUPFAM" id="SSF52172">
    <property type="entry name" value="CheY-like"/>
    <property type="match status" value="1"/>
</dbReference>
<dbReference type="Gene3D" id="3.40.50.2300">
    <property type="match status" value="1"/>
</dbReference>
<dbReference type="FunFam" id="1.10.10.10:FF:000018">
    <property type="entry name" value="DNA-binding response regulator ResD"/>
    <property type="match status" value="1"/>
</dbReference>
<dbReference type="InterPro" id="IPR036388">
    <property type="entry name" value="WH-like_DNA-bd_sf"/>
</dbReference>
<keyword evidence="4 7" id="KW-0238">DNA-binding</keyword>
<keyword evidence="1 6" id="KW-0597">Phosphoprotein</keyword>
<dbReference type="GO" id="GO:0032993">
    <property type="term" value="C:protein-DNA complex"/>
    <property type="evidence" value="ECO:0007669"/>
    <property type="project" value="TreeGrafter"/>
</dbReference>
<evidence type="ECO:0000313" key="10">
    <source>
        <dbReference type="EMBL" id="TCJ20006.1"/>
    </source>
</evidence>
<keyword evidence="11" id="KW-1185">Reference proteome</keyword>
<evidence type="ECO:0000259" key="9">
    <source>
        <dbReference type="PROSITE" id="PS51755"/>
    </source>
</evidence>
<evidence type="ECO:0000256" key="5">
    <source>
        <dbReference type="ARBA" id="ARBA00023163"/>
    </source>
</evidence>
<comment type="caution">
    <text evidence="10">The sequence shown here is derived from an EMBL/GenBank/DDBJ whole genome shotgun (WGS) entry which is preliminary data.</text>
</comment>
<dbReference type="InterPro" id="IPR011006">
    <property type="entry name" value="CheY-like_superfamily"/>
</dbReference>
<protein>
    <submittedName>
        <fullName evidence="10">Response regulator transcription factor</fullName>
    </submittedName>
</protein>
<dbReference type="CDD" id="cd00383">
    <property type="entry name" value="trans_reg_C"/>
    <property type="match status" value="1"/>
</dbReference>
<keyword evidence="5" id="KW-0804">Transcription</keyword>
<evidence type="ECO:0000313" key="11">
    <source>
        <dbReference type="Proteomes" id="UP000295244"/>
    </source>
</evidence>
<dbReference type="Gene3D" id="6.10.250.690">
    <property type="match status" value="1"/>
</dbReference>
<feature type="domain" description="OmpR/PhoB-type" evidence="9">
    <location>
        <begin position="130"/>
        <end position="229"/>
    </location>
</feature>
<dbReference type="SMART" id="SM00448">
    <property type="entry name" value="REC"/>
    <property type="match status" value="1"/>
</dbReference>
<dbReference type="GO" id="GO:0005829">
    <property type="term" value="C:cytosol"/>
    <property type="evidence" value="ECO:0007669"/>
    <property type="project" value="TreeGrafter"/>
</dbReference>
<dbReference type="OrthoDB" id="4481605at2"/>
<dbReference type="Gene3D" id="1.10.10.10">
    <property type="entry name" value="Winged helix-like DNA-binding domain superfamily/Winged helix DNA-binding domain"/>
    <property type="match status" value="1"/>
</dbReference>
<dbReference type="GO" id="GO:0006355">
    <property type="term" value="P:regulation of DNA-templated transcription"/>
    <property type="evidence" value="ECO:0007669"/>
    <property type="project" value="InterPro"/>
</dbReference>
<feature type="modified residue" description="4-aspartylphosphate" evidence="6">
    <location>
        <position position="53"/>
    </location>
</feature>
<dbReference type="InterPro" id="IPR016032">
    <property type="entry name" value="Sig_transdc_resp-reg_C-effctor"/>
</dbReference>
<dbReference type="InterPro" id="IPR039420">
    <property type="entry name" value="WalR-like"/>
</dbReference>
<evidence type="ECO:0000256" key="7">
    <source>
        <dbReference type="PROSITE-ProRule" id="PRU01091"/>
    </source>
</evidence>
<feature type="DNA-binding region" description="OmpR/PhoB-type" evidence="7">
    <location>
        <begin position="130"/>
        <end position="229"/>
    </location>
</feature>
<dbReference type="Proteomes" id="UP000295244">
    <property type="component" value="Unassembled WGS sequence"/>
</dbReference>
<accession>A0A4R1BRS2</accession>
<dbReference type="PROSITE" id="PS50110">
    <property type="entry name" value="RESPONSE_REGULATORY"/>
    <property type="match status" value="1"/>
</dbReference>
<evidence type="ECO:0000256" key="1">
    <source>
        <dbReference type="ARBA" id="ARBA00022553"/>
    </source>
</evidence>
<keyword evidence="3" id="KW-0805">Transcription regulation</keyword>
<dbReference type="AlphaFoldDB" id="A0A4R1BRS2"/>
<evidence type="ECO:0000256" key="6">
    <source>
        <dbReference type="PROSITE-ProRule" id="PRU00169"/>
    </source>
</evidence>
<dbReference type="SUPFAM" id="SSF46894">
    <property type="entry name" value="C-terminal effector domain of the bipartite response regulators"/>
    <property type="match status" value="1"/>
</dbReference>
<dbReference type="InterPro" id="IPR001867">
    <property type="entry name" value="OmpR/PhoB-type_DNA-bd"/>
</dbReference>
<proteinExistence type="predicted"/>
<dbReference type="Pfam" id="PF00072">
    <property type="entry name" value="Response_reg"/>
    <property type="match status" value="1"/>
</dbReference>
<dbReference type="PANTHER" id="PTHR48111">
    <property type="entry name" value="REGULATOR OF RPOS"/>
    <property type="match status" value="1"/>
</dbReference>
<dbReference type="CDD" id="cd17574">
    <property type="entry name" value="REC_OmpR"/>
    <property type="match status" value="1"/>
</dbReference>
<dbReference type="GO" id="GO:0000976">
    <property type="term" value="F:transcription cis-regulatory region binding"/>
    <property type="evidence" value="ECO:0007669"/>
    <property type="project" value="TreeGrafter"/>
</dbReference>
<dbReference type="RefSeq" id="WP_132688471.1">
    <property type="nucleotide sequence ID" value="NZ_SKBU01000006.1"/>
</dbReference>
<evidence type="ECO:0000256" key="4">
    <source>
        <dbReference type="ARBA" id="ARBA00023125"/>
    </source>
</evidence>
<dbReference type="PROSITE" id="PS51755">
    <property type="entry name" value="OMPR_PHOB"/>
    <property type="match status" value="1"/>
</dbReference>
<gene>
    <name evidence="10" type="ORF">E0L93_03405</name>
</gene>
<reference evidence="10 11" key="1">
    <citation type="submission" date="2019-03" db="EMBL/GenBank/DDBJ databases">
        <title>Whole genome sequence of a novel Rubrobacter taiwanensis strain, isolated from Yellowstone National Park.</title>
        <authorList>
            <person name="Freed S."/>
            <person name="Ramaley R.F."/>
            <person name="Kyndt J.A."/>
        </authorList>
    </citation>
    <scope>NUCLEOTIDE SEQUENCE [LARGE SCALE GENOMIC DNA]</scope>
    <source>
        <strain evidence="10 11">Yellowstone</strain>
    </source>
</reference>
<dbReference type="PANTHER" id="PTHR48111:SF4">
    <property type="entry name" value="DNA-BINDING DUAL TRANSCRIPTIONAL REGULATOR OMPR"/>
    <property type="match status" value="1"/>
</dbReference>
<dbReference type="EMBL" id="SKBU01000006">
    <property type="protein sequence ID" value="TCJ20006.1"/>
    <property type="molecule type" value="Genomic_DNA"/>
</dbReference>
<organism evidence="10 11">
    <name type="scientific">Rubrobacter taiwanensis</name>
    <dbReference type="NCBI Taxonomy" id="185139"/>
    <lineage>
        <taxon>Bacteria</taxon>
        <taxon>Bacillati</taxon>
        <taxon>Actinomycetota</taxon>
        <taxon>Rubrobacteria</taxon>
        <taxon>Rubrobacterales</taxon>
        <taxon>Rubrobacteraceae</taxon>
        <taxon>Rubrobacter</taxon>
    </lineage>
</organism>
<sequence>MSSRVLLIEDEKNLVELLRGYLEREGFEVHAAYEGDAALKTARELKPDVVVLDWMLPGLDGLEVLRRLRGFSEAYVIMLTARSEELDKISGLSAGADDYLTKPFSPGELVARVRAMLRRPRSGRSQEPEEPPIELGELRIDPGAREVRVRGEPVELTAIEFELLRVLASRPGFVFSRARLLERVWGERYFGSDHVVDVHIANLRKKIEEVPAEPRYIETVRGVGYRMARK</sequence>
<dbReference type="FunFam" id="3.40.50.2300:FF:000001">
    <property type="entry name" value="DNA-binding response regulator PhoB"/>
    <property type="match status" value="1"/>
</dbReference>
<dbReference type="Pfam" id="PF00486">
    <property type="entry name" value="Trans_reg_C"/>
    <property type="match status" value="1"/>
</dbReference>
<keyword evidence="2" id="KW-0902">Two-component regulatory system</keyword>
<dbReference type="SMART" id="SM00862">
    <property type="entry name" value="Trans_reg_C"/>
    <property type="match status" value="1"/>
</dbReference>
<dbReference type="GO" id="GO:0000156">
    <property type="term" value="F:phosphorelay response regulator activity"/>
    <property type="evidence" value="ECO:0007669"/>
    <property type="project" value="TreeGrafter"/>
</dbReference>